<gene>
    <name evidence="1" type="ORF">SAMN05444065_108110</name>
</gene>
<dbReference type="EMBL" id="FOVV01000008">
    <property type="protein sequence ID" value="SFO14459.1"/>
    <property type="molecule type" value="Genomic_DNA"/>
</dbReference>
<dbReference type="AlphaFoldDB" id="A0AB38BUN7"/>
<protein>
    <submittedName>
        <fullName evidence="1">Uncharacterized protein</fullName>
    </submittedName>
</protein>
<dbReference type="Proteomes" id="UP000183083">
    <property type="component" value="Unassembled WGS sequence"/>
</dbReference>
<comment type="caution">
    <text evidence="1">The sequence shown here is derived from an EMBL/GenBank/DDBJ whole genome shotgun (WGS) entry which is preliminary data.</text>
</comment>
<name>A0AB38BUN7_PSESX</name>
<evidence type="ECO:0000313" key="2">
    <source>
        <dbReference type="Proteomes" id="UP000183083"/>
    </source>
</evidence>
<sequence length="228" mass="25894">MFAKVLSQPQKIWRSTQRLREQVRSYKSTLCLSVRQNVGANLFAKGPVQPQKIRRSKQRLREQVRSYKSTPCSSVWQKCSELVRERARTVAEDLAFKTTPSRTSSLLQKHPMLKRTAKCRSELVRERARTAAEDLAFKTTPSRTSSLLNRRGPRYQQYKGGGCVLRRCVQHAEHHVGLPLEIRVKGQPRMDLARLGIAPVRIPHRLARHALGGVCRALAVPADTLAAR</sequence>
<proteinExistence type="predicted"/>
<reference evidence="1 2" key="1">
    <citation type="submission" date="2016-10" db="EMBL/GenBank/DDBJ databases">
        <authorList>
            <person name="Varghese N."/>
            <person name="Submissions S."/>
        </authorList>
    </citation>
    <scope>NUCLEOTIDE SEQUENCE [LARGE SCALE GENOMIC DNA]</scope>
    <source>
        <strain evidence="1 2">BS0292</strain>
    </source>
</reference>
<evidence type="ECO:0000313" key="1">
    <source>
        <dbReference type="EMBL" id="SFO14459.1"/>
    </source>
</evidence>
<accession>A0AB38BUN7</accession>
<organism evidence="1 2">
    <name type="scientific">Pseudomonas syringae</name>
    <dbReference type="NCBI Taxonomy" id="317"/>
    <lineage>
        <taxon>Bacteria</taxon>
        <taxon>Pseudomonadati</taxon>
        <taxon>Pseudomonadota</taxon>
        <taxon>Gammaproteobacteria</taxon>
        <taxon>Pseudomonadales</taxon>
        <taxon>Pseudomonadaceae</taxon>
        <taxon>Pseudomonas</taxon>
    </lineage>
</organism>